<proteinExistence type="predicted"/>
<dbReference type="InterPro" id="IPR055693">
    <property type="entry name" value="DUF7269"/>
</dbReference>
<keyword evidence="4" id="KW-1185">Reference proteome</keyword>
<dbReference type="Pfam" id="PF01882">
    <property type="entry name" value="DUF58"/>
    <property type="match status" value="1"/>
</dbReference>
<dbReference type="Proteomes" id="UP000199370">
    <property type="component" value="Unassembled WGS sequence"/>
</dbReference>
<dbReference type="Pfam" id="PF23933">
    <property type="entry name" value="DUF7269"/>
    <property type="match status" value="1"/>
</dbReference>
<dbReference type="InterPro" id="IPR001434">
    <property type="entry name" value="OmcB-like_DUF11"/>
</dbReference>
<name>A0A1G9Y8C8_9EURY</name>
<dbReference type="Gene3D" id="2.60.40.10">
    <property type="entry name" value="Immunoglobulins"/>
    <property type="match status" value="1"/>
</dbReference>
<dbReference type="InterPro" id="IPR002881">
    <property type="entry name" value="DUF58"/>
</dbReference>
<protein>
    <submittedName>
        <fullName evidence="3">Uncharacterized conserved protein, DUF58 family, contains vWF domain</fullName>
    </submittedName>
</protein>
<dbReference type="PANTHER" id="PTHR33608:SF6">
    <property type="entry name" value="BLL2464 PROTEIN"/>
    <property type="match status" value="1"/>
</dbReference>
<dbReference type="STRING" id="996166.SAMN05192554_11333"/>
<dbReference type="RefSeq" id="WP_089734249.1">
    <property type="nucleotide sequence ID" value="NZ_FNIA01000013.1"/>
</dbReference>
<dbReference type="EMBL" id="FNIA01000013">
    <property type="protein sequence ID" value="SDN04785.1"/>
    <property type="molecule type" value="Genomic_DNA"/>
</dbReference>
<feature type="domain" description="DUF11" evidence="1">
    <location>
        <begin position="269"/>
        <end position="334"/>
    </location>
</feature>
<dbReference type="Pfam" id="PF01345">
    <property type="entry name" value="DUF11"/>
    <property type="match status" value="1"/>
</dbReference>
<dbReference type="OrthoDB" id="31512at2157"/>
<organism evidence="3 4">
    <name type="scientific">Haloarchaeobius iranensis</name>
    <dbReference type="NCBI Taxonomy" id="996166"/>
    <lineage>
        <taxon>Archaea</taxon>
        <taxon>Methanobacteriati</taxon>
        <taxon>Methanobacteriota</taxon>
        <taxon>Stenosarchaea group</taxon>
        <taxon>Halobacteria</taxon>
        <taxon>Halobacteriales</taxon>
        <taxon>Halorubellaceae</taxon>
        <taxon>Haloarchaeobius</taxon>
    </lineage>
</organism>
<accession>A0A1G9Y8C8</accession>
<gene>
    <name evidence="3" type="ORF">SAMN05192554_11333</name>
</gene>
<dbReference type="InterPro" id="IPR013783">
    <property type="entry name" value="Ig-like_fold"/>
</dbReference>
<dbReference type="AlphaFoldDB" id="A0A1G9Y8C8"/>
<evidence type="ECO:0000313" key="4">
    <source>
        <dbReference type="Proteomes" id="UP000199370"/>
    </source>
</evidence>
<evidence type="ECO:0000259" key="1">
    <source>
        <dbReference type="Pfam" id="PF01345"/>
    </source>
</evidence>
<dbReference type="PANTHER" id="PTHR33608">
    <property type="entry name" value="BLL2464 PROTEIN"/>
    <property type="match status" value="1"/>
</dbReference>
<evidence type="ECO:0000259" key="2">
    <source>
        <dbReference type="Pfam" id="PF01882"/>
    </source>
</evidence>
<feature type="domain" description="DUF58" evidence="2">
    <location>
        <begin position="413"/>
        <end position="568"/>
    </location>
</feature>
<reference evidence="3 4" key="1">
    <citation type="submission" date="2016-10" db="EMBL/GenBank/DDBJ databases">
        <authorList>
            <person name="de Groot N.N."/>
        </authorList>
    </citation>
    <scope>NUCLEOTIDE SEQUENCE [LARGE SCALE GENOMIC DNA]</scope>
    <source>
        <strain evidence="4">EB21,IBRC-M 10013,KCTC 4048</strain>
    </source>
</reference>
<evidence type="ECO:0000313" key="3">
    <source>
        <dbReference type="EMBL" id="SDN04785.1"/>
    </source>
</evidence>
<sequence length="634" mass="65675">MNRALAAGGLAAVGVGLLGLFELGAGVAAAFAVVTLLLTAWLASSVVVDGRDERTLPSVERAAGTEPPGASIADALGQFVGGGRVGRSARDLRGALSAAAVSALVRAGDRSRDEAESAVAAGTWTDDARAAAFLADGDEDDASWRDRLPFGGGSTLRDDVRATVDAVASVAGVERAGDAPVWFAVRPGTPVETVPSLPPDHDGGLYVRERRSTGRWRGLRALGLATLAVGTLLRSPSVVLLGALPFGYLGAAALGASRLGADAGRDAPDIAVERTLADEGVAPGDRVAVELTVTNEGASTVADCRLVDGVPVGLPVVDGSARAAVTLAPGESTTLRYAVAARRGSHAFGPTLAVVRDGTAARAVECLCPAASTLRVLPRFRASGTVPLRRQATRAAGEIRTGDGGEGTTFHATREYRKGDPLSRVDWRRWARTGEFATVEFERERAATVVFVVDARAASYVAPDPESEHALDRALGAVASLYPSLTDAGNRVGLTAVSTADCWVPPGAGAGHRARFRETLGTHPALSSAPEGTNLAARQAIARLDRRLPSGAQVLLLSPLCDDYAAAIARRFEVGGHPATVVSPDPTTTDSPSQTLARVARENRVHDLREAGVTVVDWAWDEPLSAALERGERR</sequence>